<dbReference type="GO" id="GO:0016462">
    <property type="term" value="F:pyrophosphatase activity"/>
    <property type="evidence" value="ECO:0007669"/>
    <property type="project" value="UniProtKB-ARBA"/>
</dbReference>
<name>M2XV90_GALSU</name>
<dbReference type="InterPro" id="IPR033469">
    <property type="entry name" value="CYTH-like_dom_sf"/>
</dbReference>
<dbReference type="OrthoDB" id="2988at2759"/>
<dbReference type="GeneID" id="17086473"/>
<dbReference type="KEGG" id="gsl:Gasu_48730"/>
<dbReference type="EMBL" id="KB454530">
    <property type="protein sequence ID" value="EME27578.1"/>
    <property type="molecule type" value="Genomic_DNA"/>
</dbReference>
<evidence type="ECO:0000259" key="1">
    <source>
        <dbReference type="PROSITE" id="PS51707"/>
    </source>
</evidence>
<proteinExistence type="predicted"/>
<dbReference type="Gramene" id="EME27578">
    <property type="protein sequence ID" value="EME27578"/>
    <property type="gene ID" value="Gasu_48730"/>
</dbReference>
<dbReference type="InterPro" id="IPR023577">
    <property type="entry name" value="CYTH_domain"/>
</dbReference>
<dbReference type="eggNOG" id="ENOG502S42F">
    <property type="taxonomic scope" value="Eukaryota"/>
</dbReference>
<dbReference type="InterPro" id="IPR012042">
    <property type="entry name" value="NeuTTM/CthTTM-like"/>
</dbReference>
<sequence length="177" mass="20832">MDLTHDKGQKSNVEIERKFLVLSTEYRDKSVRKYTIRQGYVFASKDKSVRVRLTDEEAYLTIKGETLGPKRKEFEYSIPTTDAEQLLNSLCLKPLIEKTRYLVEDKGFIWEVDEFLGDNIGLVVAEVELNDEQVHLELPDWVGKEVTEDTRFYNSVLFQSPFCFWPLEERQKILRTK</sequence>
<dbReference type="PANTHER" id="PTHR40114:SF1">
    <property type="entry name" value="SLR0698 PROTEIN"/>
    <property type="match status" value="1"/>
</dbReference>
<reference evidence="3" key="1">
    <citation type="journal article" date="2013" name="Science">
        <title>Gene transfer from bacteria and archaea facilitated evolution of an extremophilic eukaryote.</title>
        <authorList>
            <person name="Schonknecht G."/>
            <person name="Chen W.H."/>
            <person name="Ternes C.M."/>
            <person name="Barbier G.G."/>
            <person name="Shrestha R.P."/>
            <person name="Stanke M."/>
            <person name="Brautigam A."/>
            <person name="Baker B.J."/>
            <person name="Banfield J.F."/>
            <person name="Garavito R.M."/>
            <person name="Carr K."/>
            <person name="Wilkerson C."/>
            <person name="Rensing S.A."/>
            <person name="Gagneul D."/>
            <person name="Dickenson N.E."/>
            <person name="Oesterhelt C."/>
            <person name="Lercher M.J."/>
            <person name="Weber A.P."/>
        </authorList>
    </citation>
    <scope>NUCLEOTIDE SEQUENCE [LARGE SCALE GENOMIC DNA]</scope>
    <source>
        <strain evidence="3">074W</strain>
    </source>
</reference>
<dbReference type="PANTHER" id="PTHR40114">
    <property type="entry name" value="SLR0698 PROTEIN"/>
    <property type="match status" value="1"/>
</dbReference>
<dbReference type="PROSITE" id="PS51707">
    <property type="entry name" value="CYTH"/>
    <property type="match status" value="1"/>
</dbReference>
<feature type="domain" description="CYTH" evidence="1">
    <location>
        <begin position="12"/>
        <end position="159"/>
    </location>
</feature>
<dbReference type="RefSeq" id="XP_005704098.1">
    <property type="nucleotide sequence ID" value="XM_005704041.1"/>
</dbReference>
<evidence type="ECO:0000313" key="3">
    <source>
        <dbReference type="Proteomes" id="UP000030680"/>
    </source>
</evidence>
<dbReference type="Proteomes" id="UP000030680">
    <property type="component" value="Unassembled WGS sequence"/>
</dbReference>
<organism evidence="2 3">
    <name type="scientific">Galdieria sulphuraria</name>
    <name type="common">Red alga</name>
    <dbReference type="NCBI Taxonomy" id="130081"/>
    <lineage>
        <taxon>Eukaryota</taxon>
        <taxon>Rhodophyta</taxon>
        <taxon>Bangiophyceae</taxon>
        <taxon>Galdieriales</taxon>
        <taxon>Galdieriaceae</taxon>
        <taxon>Galdieria</taxon>
    </lineage>
</organism>
<dbReference type="AlphaFoldDB" id="M2XV90"/>
<protein>
    <submittedName>
        <fullName evidence="2">Adenylate cyclase</fullName>
        <ecNumber evidence="2">4.6.1.1</ecNumber>
    </submittedName>
</protein>
<keyword evidence="2" id="KW-0456">Lyase</keyword>
<dbReference type="SUPFAM" id="SSF55154">
    <property type="entry name" value="CYTH-like phosphatases"/>
    <property type="match status" value="1"/>
</dbReference>
<dbReference type="SMART" id="SM01118">
    <property type="entry name" value="CYTH"/>
    <property type="match status" value="1"/>
</dbReference>
<dbReference type="CDD" id="cd07891">
    <property type="entry name" value="CYTH-like_CthTTM-like_1"/>
    <property type="match status" value="1"/>
</dbReference>
<accession>M2XV90</accession>
<gene>
    <name evidence="2" type="ORF">Gasu_48730</name>
</gene>
<keyword evidence="3" id="KW-1185">Reference proteome</keyword>
<dbReference type="EC" id="4.6.1.1" evidence="2"/>
<dbReference type="PIRSF" id="PIRSF016487">
    <property type="entry name" value="CYTH_UCP016487"/>
    <property type="match status" value="1"/>
</dbReference>
<evidence type="ECO:0000313" key="2">
    <source>
        <dbReference type="EMBL" id="EME27578.1"/>
    </source>
</evidence>
<dbReference type="Pfam" id="PF01928">
    <property type="entry name" value="CYTH"/>
    <property type="match status" value="1"/>
</dbReference>
<dbReference type="OMA" id="WEVDEFF"/>
<dbReference type="Gene3D" id="2.40.320.10">
    <property type="entry name" value="Hypothetical Protein Pfu-838710-001"/>
    <property type="match status" value="1"/>
</dbReference>
<dbReference type="GO" id="GO:0004016">
    <property type="term" value="F:adenylate cyclase activity"/>
    <property type="evidence" value="ECO:0007669"/>
    <property type="project" value="UniProtKB-EC"/>
</dbReference>